<dbReference type="Proteomes" id="UP000001402">
    <property type="component" value="Chromosome"/>
</dbReference>
<dbReference type="KEGG" id="rpx:Rpdx1_3247"/>
<dbReference type="AlphaFoldDB" id="E6VPG5"/>
<proteinExistence type="predicted"/>
<feature type="domain" description="NadR/Ttd14 AAA" evidence="1">
    <location>
        <begin position="6"/>
        <end position="163"/>
    </location>
</feature>
<sequence length="183" mass="19192">MNGGLVVISGCSGGGKSSLLAELKARGHLVVEEPGRRIIAEETAVGGSALPWCDLAAFLRRAIAMAIADHAAAAANTGWTFFDRGLIDAAAALQALTGDDVLGPLAAAHRYHPRMFMAPPWPEIYVADDGRRHGFDEAVAEYDRLAAAYPALGYDVVPLPKLPTAARADFVLRAGGEQGPGHH</sequence>
<evidence type="ECO:0000259" key="1">
    <source>
        <dbReference type="Pfam" id="PF13521"/>
    </source>
</evidence>
<name>E6VPG5_RHOPX</name>
<dbReference type="HOGENOM" id="CLU_114480_0_0_5"/>
<organism evidence="2 3">
    <name type="scientific">Rhodopseudomonas palustris (strain DX-1)</name>
    <dbReference type="NCBI Taxonomy" id="652103"/>
    <lineage>
        <taxon>Bacteria</taxon>
        <taxon>Pseudomonadati</taxon>
        <taxon>Pseudomonadota</taxon>
        <taxon>Alphaproteobacteria</taxon>
        <taxon>Hyphomicrobiales</taxon>
        <taxon>Nitrobacteraceae</taxon>
        <taxon>Rhodopseudomonas</taxon>
    </lineage>
</organism>
<evidence type="ECO:0000313" key="2">
    <source>
        <dbReference type="EMBL" id="ADU44825.1"/>
    </source>
</evidence>
<dbReference type="Pfam" id="PF13521">
    <property type="entry name" value="AAA_28"/>
    <property type="match status" value="1"/>
</dbReference>
<evidence type="ECO:0000313" key="3">
    <source>
        <dbReference type="Proteomes" id="UP000001402"/>
    </source>
</evidence>
<dbReference type="InterPro" id="IPR027417">
    <property type="entry name" value="P-loop_NTPase"/>
</dbReference>
<dbReference type="eggNOG" id="COG3911">
    <property type="taxonomic scope" value="Bacteria"/>
</dbReference>
<dbReference type="InterPro" id="IPR038727">
    <property type="entry name" value="NadR/Ttd14_AAA_dom"/>
</dbReference>
<gene>
    <name evidence="2" type="ordered locus">Rpdx1_3247</name>
</gene>
<accession>E6VPG5</accession>
<dbReference type="SUPFAM" id="SSF52540">
    <property type="entry name" value="P-loop containing nucleoside triphosphate hydrolases"/>
    <property type="match status" value="1"/>
</dbReference>
<reference evidence="2" key="1">
    <citation type="submission" date="2010-12" db="EMBL/GenBank/DDBJ databases">
        <title>Complete sequence of Rhodopseudomonas palustris DX-1.</title>
        <authorList>
            <consortium name="US DOE Joint Genome Institute"/>
            <person name="Lucas S."/>
            <person name="Copeland A."/>
            <person name="Lapidus A."/>
            <person name="Cheng J.-F."/>
            <person name="Goodwin L."/>
            <person name="Pitluck S."/>
            <person name="Misra M."/>
            <person name="Chertkov O."/>
            <person name="Detter J.C."/>
            <person name="Han C."/>
            <person name="Tapia R."/>
            <person name="Land M."/>
            <person name="Hauser L."/>
            <person name="Kyrpides N."/>
            <person name="Ivanova N."/>
            <person name="Ovchinnikova G."/>
            <person name="Logan B."/>
            <person name="Oda Y."/>
            <person name="Harwood C."/>
            <person name="Woyke T."/>
        </authorList>
    </citation>
    <scope>NUCLEOTIDE SEQUENCE [LARGE SCALE GENOMIC DNA]</scope>
    <source>
        <strain evidence="2">DX-1</strain>
    </source>
</reference>
<dbReference type="Gene3D" id="3.40.50.300">
    <property type="entry name" value="P-loop containing nucleotide triphosphate hydrolases"/>
    <property type="match status" value="1"/>
</dbReference>
<protein>
    <recommendedName>
        <fullName evidence="1">NadR/Ttd14 AAA domain-containing protein</fullName>
    </recommendedName>
</protein>
<dbReference type="EMBL" id="CP002418">
    <property type="protein sequence ID" value="ADU44825.1"/>
    <property type="molecule type" value="Genomic_DNA"/>
</dbReference>